<dbReference type="AlphaFoldDB" id="A0A822Z9Q5"/>
<evidence type="ECO:0000313" key="1">
    <source>
        <dbReference type="EMBL" id="DAD40119.1"/>
    </source>
</evidence>
<evidence type="ECO:0000313" key="2">
    <source>
        <dbReference type="Proteomes" id="UP000607653"/>
    </source>
</evidence>
<gene>
    <name evidence="1" type="ORF">HUJ06_014442</name>
</gene>
<dbReference type="EMBL" id="DUZY01000005">
    <property type="protein sequence ID" value="DAD40119.1"/>
    <property type="molecule type" value="Genomic_DNA"/>
</dbReference>
<reference evidence="1 2" key="1">
    <citation type="journal article" date="2020" name="Mol. Biol. Evol.">
        <title>Distinct Expression and Methylation Patterns for Genes with Different Fates following a Single Whole-Genome Duplication in Flowering Plants.</title>
        <authorList>
            <person name="Shi T."/>
            <person name="Rahmani R.S."/>
            <person name="Gugger P.F."/>
            <person name="Wang M."/>
            <person name="Li H."/>
            <person name="Zhang Y."/>
            <person name="Li Z."/>
            <person name="Wang Q."/>
            <person name="Van de Peer Y."/>
            <person name="Marchal K."/>
            <person name="Chen J."/>
        </authorList>
    </citation>
    <scope>NUCLEOTIDE SEQUENCE [LARGE SCALE GENOMIC DNA]</scope>
    <source>
        <tissue evidence="1">Leaf</tissue>
    </source>
</reference>
<name>A0A822Z9Q5_NELNU</name>
<sequence length="44" mass="5018">MKKKLLDRDGELPLVELHIMLRVCLQLMSASVSTMELVLGIVYM</sequence>
<protein>
    <submittedName>
        <fullName evidence="1">Uncharacterized protein</fullName>
    </submittedName>
</protein>
<dbReference type="Proteomes" id="UP000607653">
    <property type="component" value="Unassembled WGS sequence"/>
</dbReference>
<comment type="caution">
    <text evidence="1">The sequence shown here is derived from an EMBL/GenBank/DDBJ whole genome shotgun (WGS) entry which is preliminary data.</text>
</comment>
<proteinExistence type="predicted"/>
<keyword evidence="2" id="KW-1185">Reference proteome</keyword>
<accession>A0A822Z9Q5</accession>
<organism evidence="1 2">
    <name type="scientific">Nelumbo nucifera</name>
    <name type="common">Sacred lotus</name>
    <dbReference type="NCBI Taxonomy" id="4432"/>
    <lineage>
        <taxon>Eukaryota</taxon>
        <taxon>Viridiplantae</taxon>
        <taxon>Streptophyta</taxon>
        <taxon>Embryophyta</taxon>
        <taxon>Tracheophyta</taxon>
        <taxon>Spermatophyta</taxon>
        <taxon>Magnoliopsida</taxon>
        <taxon>Proteales</taxon>
        <taxon>Nelumbonaceae</taxon>
        <taxon>Nelumbo</taxon>
    </lineage>
</organism>